<reference evidence="2 3" key="1">
    <citation type="submission" date="2012-10" db="EMBL/GenBank/DDBJ databases">
        <authorList>
            <person name="Genoscope - CEA"/>
        </authorList>
    </citation>
    <scope>NUCLEOTIDE SEQUENCE [LARGE SCALE GENOMIC DNA]</scope>
    <source>
        <strain evidence="3">AM13 / DSM 14728</strain>
    </source>
</reference>
<dbReference type="KEGG" id="dhy:DESAM_22109"/>
<proteinExistence type="predicted"/>
<dbReference type="EMBL" id="FO203522">
    <property type="protein sequence ID" value="CCO24376.1"/>
    <property type="molecule type" value="Genomic_DNA"/>
</dbReference>
<feature type="transmembrane region" description="Helical" evidence="1">
    <location>
        <begin position="172"/>
        <end position="192"/>
    </location>
</feature>
<keyword evidence="3" id="KW-1185">Reference proteome</keyword>
<feature type="transmembrane region" description="Helical" evidence="1">
    <location>
        <begin position="6"/>
        <end position="23"/>
    </location>
</feature>
<sequence length="376" mass="40482">MKKFASPVFFVLMIAGIVGLLKYENVGPDPYSGMHELRATVISVDNAALVEMGTARIGGQHITAILLEGEAKGQTVVGANQLTGQPEMDEIFHPGDTILMAVRVKDGKAVEARAVNQYRQGWELALFGLFVIILLVYARLTGLKALFSFITSFYILWKFFIPGLLSGGSPILLTVITLSLLTVVIITSVAGFSRVTVVAIMGTLCGLFLALILTLYFGEKLKMAGMTAPFATMLVFSGHYTLDLLDIFYASVILGASGAAMDIAMDVAASMNEVLDKKPDITRNELISSGFNVGRMVTGTMTTTLLLAYSGGYLTMFMLFVTKGTSFTRMLNFKLVAAEIFRTLVGSVGLVMVAPITAILAGFILCGYKEIKRPGD</sequence>
<dbReference type="OrthoDB" id="5753718at2"/>
<name>L0RFP0_9BACT</name>
<feature type="transmembrane region" description="Helical" evidence="1">
    <location>
        <begin position="224"/>
        <end position="242"/>
    </location>
</feature>
<keyword evidence="1" id="KW-0812">Transmembrane</keyword>
<evidence type="ECO:0000256" key="1">
    <source>
        <dbReference type="SAM" id="Phobius"/>
    </source>
</evidence>
<dbReference type="HOGENOM" id="CLU_028166_4_0_7"/>
<feature type="transmembrane region" description="Helical" evidence="1">
    <location>
        <begin position="122"/>
        <end position="140"/>
    </location>
</feature>
<dbReference type="AlphaFoldDB" id="L0RFP0"/>
<dbReference type="RefSeq" id="WP_015336976.1">
    <property type="nucleotide sequence ID" value="NC_020055.1"/>
</dbReference>
<feature type="transmembrane region" description="Helical" evidence="1">
    <location>
        <begin position="296"/>
        <end position="320"/>
    </location>
</feature>
<organism evidence="2 3">
    <name type="scientific">Maridesulfovibrio hydrothermalis AM13 = DSM 14728</name>
    <dbReference type="NCBI Taxonomy" id="1121451"/>
    <lineage>
        <taxon>Bacteria</taxon>
        <taxon>Pseudomonadati</taxon>
        <taxon>Thermodesulfobacteriota</taxon>
        <taxon>Desulfovibrionia</taxon>
        <taxon>Desulfovibrionales</taxon>
        <taxon>Desulfovibrionaceae</taxon>
        <taxon>Maridesulfovibrio</taxon>
    </lineage>
</organism>
<keyword evidence="1" id="KW-1133">Transmembrane helix</keyword>
<gene>
    <name evidence="2" type="ORF">DESAM_22109</name>
</gene>
<evidence type="ECO:0000313" key="2">
    <source>
        <dbReference type="EMBL" id="CCO24376.1"/>
    </source>
</evidence>
<feature type="transmembrane region" description="Helical" evidence="1">
    <location>
        <begin position="340"/>
        <end position="368"/>
    </location>
</feature>
<dbReference type="Proteomes" id="UP000010808">
    <property type="component" value="Chromosome"/>
</dbReference>
<dbReference type="Pfam" id="PF07907">
    <property type="entry name" value="YibE_F"/>
    <property type="match status" value="1"/>
</dbReference>
<accession>L0RFP0</accession>
<dbReference type="InterPro" id="IPR012507">
    <property type="entry name" value="YibE_F"/>
</dbReference>
<dbReference type="PATRIC" id="fig|1121451.3.peg.2329"/>
<feature type="transmembrane region" description="Helical" evidence="1">
    <location>
        <begin position="248"/>
        <end position="275"/>
    </location>
</feature>
<keyword evidence="1" id="KW-0472">Membrane</keyword>
<dbReference type="STRING" id="1121451.DESAM_22109"/>
<dbReference type="eggNOG" id="COG5438">
    <property type="taxonomic scope" value="Bacteria"/>
</dbReference>
<dbReference type="PANTHER" id="PTHR41771">
    <property type="entry name" value="MEMBRANE PROTEIN-RELATED"/>
    <property type="match status" value="1"/>
</dbReference>
<dbReference type="PANTHER" id="PTHR41771:SF1">
    <property type="entry name" value="MEMBRANE PROTEIN"/>
    <property type="match status" value="1"/>
</dbReference>
<evidence type="ECO:0000313" key="3">
    <source>
        <dbReference type="Proteomes" id="UP000010808"/>
    </source>
</evidence>
<protein>
    <submittedName>
        <fullName evidence="2">YibE/F family protein</fullName>
    </submittedName>
</protein>
<feature type="transmembrane region" description="Helical" evidence="1">
    <location>
        <begin position="198"/>
        <end position="217"/>
    </location>
</feature>